<evidence type="ECO:0000256" key="4">
    <source>
        <dbReference type="ARBA" id="ARBA00022898"/>
    </source>
</evidence>
<dbReference type="PANTHER" id="PTHR11601">
    <property type="entry name" value="CYSTEINE DESULFURYLASE FAMILY MEMBER"/>
    <property type="match status" value="1"/>
</dbReference>
<protein>
    <submittedName>
        <fullName evidence="8">Aminotransferase class V</fullName>
    </submittedName>
</protein>
<dbReference type="InterPro" id="IPR016454">
    <property type="entry name" value="Cysteine_dSase"/>
</dbReference>
<evidence type="ECO:0000259" key="7">
    <source>
        <dbReference type="Pfam" id="PF00266"/>
    </source>
</evidence>
<dbReference type="InterPro" id="IPR000192">
    <property type="entry name" value="Aminotrans_V_dom"/>
</dbReference>
<dbReference type="Proteomes" id="UP000006443">
    <property type="component" value="Unassembled WGS sequence"/>
</dbReference>
<dbReference type="EMBL" id="ACJM01000011">
    <property type="protein sequence ID" value="EEG76988.1"/>
    <property type="molecule type" value="Genomic_DNA"/>
</dbReference>
<keyword evidence="6" id="KW-0411">Iron-sulfur</keyword>
<feature type="domain" description="Aminotransferase class V" evidence="7">
    <location>
        <begin position="4"/>
        <end position="366"/>
    </location>
</feature>
<evidence type="ECO:0000313" key="8">
    <source>
        <dbReference type="EMBL" id="EEG76988.1"/>
    </source>
</evidence>
<comment type="similarity">
    <text evidence="2">Belongs to the class-V pyridoxal-phosphate-dependent aminotransferase family. NifS/IscS subfamily.</text>
</comment>
<dbReference type="PIRSF" id="PIRSF005572">
    <property type="entry name" value="NifS"/>
    <property type="match status" value="1"/>
</dbReference>
<dbReference type="PANTHER" id="PTHR11601:SF50">
    <property type="entry name" value="CYSTEINE DESULFURASE ISCS 2-RELATED"/>
    <property type="match status" value="1"/>
</dbReference>
<keyword evidence="4" id="KW-0663">Pyridoxal phosphate</keyword>
<comment type="cofactor">
    <cofactor evidence="1">
        <name>pyridoxal 5'-phosphate</name>
        <dbReference type="ChEBI" id="CHEBI:597326"/>
    </cofactor>
</comment>
<evidence type="ECO:0000256" key="2">
    <source>
        <dbReference type="ARBA" id="ARBA00006490"/>
    </source>
</evidence>
<dbReference type="GO" id="GO:0046872">
    <property type="term" value="F:metal ion binding"/>
    <property type="evidence" value="ECO:0007669"/>
    <property type="project" value="UniProtKB-KW"/>
</dbReference>
<keyword evidence="5" id="KW-0408">Iron</keyword>
<dbReference type="InterPro" id="IPR015422">
    <property type="entry name" value="PyrdxlP-dep_Trfase_small"/>
</dbReference>
<dbReference type="InterPro" id="IPR015424">
    <property type="entry name" value="PyrdxlP-dep_Trfase"/>
</dbReference>
<comment type="caution">
    <text evidence="8">The sequence shown here is derived from an EMBL/GenBank/DDBJ whole genome shotgun (WGS) entry which is preliminary data.</text>
</comment>
<dbReference type="RefSeq" id="WP_008517466.1">
    <property type="nucleotide sequence ID" value="NZ_ACJM01000011.1"/>
</dbReference>
<dbReference type="SUPFAM" id="SSF53383">
    <property type="entry name" value="PLP-dependent transferases"/>
    <property type="match status" value="1"/>
</dbReference>
<dbReference type="STRING" id="555088.DealDRAFT_2249"/>
<dbReference type="Gene3D" id="1.10.260.50">
    <property type="match status" value="1"/>
</dbReference>
<dbReference type="GO" id="GO:0031071">
    <property type="term" value="F:cysteine desulfurase activity"/>
    <property type="evidence" value="ECO:0007669"/>
    <property type="project" value="UniProtKB-ARBA"/>
</dbReference>
<dbReference type="AlphaFoldDB" id="C0GIE0"/>
<evidence type="ECO:0000313" key="9">
    <source>
        <dbReference type="Proteomes" id="UP000006443"/>
    </source>
</evidence>
<keyword evidence="9" id="KW-1185">Reference proteome</keyword>
<dbReference type="Pfam" id="PF00266">
    <property type="entry name" value="Aminotran_5"/>
    <property type="match status" value="1"/>
</dbReference>
<accession>C0GIE0</accession>
<dbReference type="InterPro" id="IPR015421">
    <property type="entry name" value="PyrdxlP-dep_Trfase_major"/>
</dbReference>
<evidence type="ECO:0000256" key="1">
    <source>
        <dbReference type="ARBA" id="ARBA00001933"/>
    </source>
</evidence>
<keyword evidence="3" id="KW-0479">Metal-binding</keyword>
<gene>
    <name evidence="8" type="ORF">DealDRAFT_2249</name>
</gene>
<organism evidence="8 9">
    <name type="scientific">Dethiobacter alkaliphilus AHT 1</name>
    <dbReference type="NCBI Taxonomy" id="555088"/>
    <lineage>
        <taxon>Bacteria</taxon>
        <taxon>Bacillati</taxon>
        <taxon>Bacillota</taxon>
        <taxon>Dethiobacteria</taxon>
        <taxon>Dethiobacterales</taxon>
        <taxon>Dethiobacteraceae</taxon>
        <taxon>Dethiobacter</taxon>
    </lineage>
</organism>
<keyword evidence="8" id="KW-0032">Aminotransferase</keyword>
<dbReference type="eggNOG" id="COG1104">
    <property type="taxonomic scope" value="Bacteria"/>
</dbReference>
<reference evidence="8 9" key="1">
    <citation type="submission" date="2009-02" db="EMBL/GenBank/DDBJ databases">
        <title>Sequencing of the draft genome and assembly of Dethiobacter alkaliphilus AHT 1.</title>
        <authorList>
            <consortium name="US DOE Joint Genome Institute (JGI-PGF)"/>
            <person name="Lucas S."/>
            <person name="Copeland A."/>
            <person name="Lapidus A."/>
            <person name="Glavina del Rio T."/>
            <person name="Dalin E."/>
            <person name="Tice H."/>
            <person name="Bruce D."/>
            <person name="Goodwin L."/>
            <person name="Pitluck S."/>
            <person name="Larimer F."/>
            <person name="Land M.L."/>
            <person name="Hauser L."/>
            <person name="Muyzer G."/>
        </authorList>
    </citation>
    <scope>NUCLEOTIDE SEQUENCE [LARGE SCALE GENOMIC DNA]</scope>
    <source>
        <strain evidence="8 9">AHT 1</strain>
    </source>
</reference>
<keyword evidence="8" id="KW-0808">Transferase</keyword>
<dbReference type="Gene3D" id="3.90.1150.10">
    <property type="entry name" value="Aspartate Aminotransferase, domain 1"/>
    <property type="match status" value="1"/>
</dbReference>
<dbReference type="GO" id="GO:0051536">
    <property type="term" value="F:iron-sulfur cluster binding"/>
    <property type="evidence" value="ECO:0007669"/>
    <property type="project" value="UniProtKB-KW"/>
</dbReference>
<dbReference type="OrthoDB" id="9808002at2"/>
<dbReference type="NCBIfam" id="NF002806">
    <property type="entry name" value="PRK02948.1"/>
    <property type="match status" value="1"/>
</dbReference>
<evidence type="ECO:0000256" key="5">
    <source>
        <dbReference type="ARBA" id="ARBA00023004"/>
    </source>
</evidence>
<evidence type="ECO:0000256" key="6">
    <source>
        <dbReference type="ARBA" id="ARBA00023014"/>
    </source>
</evidence>
<evidence type="ECO:0000256" key="3">
    <source>
        <dbReference type="ARBA" id="ARBA00022723"/>
    </source>
</evidence>
<name>C0GIE0_DETAL</name>
<sequence length="384" mass="41704">MREIYLDNSATTKVLPEVAGVIQDVLTKEYGNPSSLHRMGVAAERVKTEARRTIAGGCGVKESEIYFTSGGTEANNLAIKGAARRNRRRGNHLVTSKIEHPSVLYAFRALEDEGFSVTYLDVNQAGQVNPEDAAAAVGAETILMSLMHVNNEVGAIQPVEEIGRRIKEKNSDVLYHVDAVQSFGKLPVRPSAWHADLVSFSAHKIHGPKGAGALWRRNGVHLEPLLHGGGQEDGLRPGTENMAGIAGFAAAARLALKSREKNFEHLQNLKSRFLAGLEEHISEVTHNGSGEDAPHILNVTVAGIKGEVLVHALEEQGVYISTGSACHSHRPDPSHVLLAMGLKEEEIGASLRFSFSSLNTETDIDQTLEILEQTVESIRLMTRR</sequence>
<proteinExistence type="inferred from homology"/>
<dbReference type="GO" id="GO:0008483">
    <property type="term" value="F:transaminase activity"/>
    <property type="evidence" value="ECO:0007669"/>
    <property type="project" value="UniProtKB-KW"/>
</dbReference>
<dbReference type="FunFam" id="3.40.640.10:FF:000084">
    <property type="entry name" value="IscS-like cysteine desulfurase"/>
    <property type="match status" value="1"/>
</dbReference>
<dbReference type="Gene3D" id="3.40.640.10">
    <property type="entry name" value="Type I PLP-dependent aspartate aminotransferase-like (Major domain)"/>
    <property type="match status" value="1"/>
</dbReference>